<dbReference type="STRING" id="1801726.A3H02_00640"/>
<proteinExistence type="predicted"/>
<organism evidence="2 3">
    <name type="scientific">Candidatus Niyogibacteria bacterium RIFCSPLOWO2_12_FULL_41_13</name>
    <dbReference type="NCBI Taxonomy" id="1801726"/>
    <lineage>
        <taxon>Bacteria</taxon>
        <taxon>Candidatus Niyogiibacteriota</taxon>
    </lineage>
</organism>
<dbReference type="SUPFAM" id="SSF58113">
    <property type="entry name" value="Apolipoprotein A-I"/>
    <property type="match status" value="1"/>
</dbReference>
<sequence length="307" mass="35029">MAKMKGIITKTNGIFASIILSFALILPVFAQESAPPPSTTAAPAPKEIKRGILQERQDLRQNIREQKQDVRQNIKEERQDVRQNIKEERQAVKAEVKQFRQEEVKKFQEERLKVKEAIEAKRVEFKEKIQTKREEVKGKIEAKRAELKQNLAKIKDERKKAVAERIYQELNKLNERTMNHFVDVLNHLEKTLEKIKDRTAKAETNGRDVAAVRTAISDAEQAISASRSAVEIQSKKTYDFTFDSEETLKLNIGKARQALHYDISGVRKTVFDAREAVRRAATTLAQIPKVDELEVATTTPAATTPTQ</sequence>
<keyword evidence="1" id="KW-0175">Coiled coil</keyword>
<evidence type="ECO:0000313" key="3">
    <source>
        <dbReference type="Proteomes" id="UP000176787"/>
    </source>
</evidence>
<accession>A0A1G2F392</accession>
<name>A0A1G2F392_9BACT</name>
<dbReference type="AlphaFoldDB" id="A0A1G2F392"/>
<evidence type="ECO:0000313" key="2">
    <source>
        <dbReference type="EMBL" id="OGZ32407.1"/>
    </source>
</evidence>
<protein>
    <submittedName>
        <fullName evidence="2">Uncharacterized protein</fullName>
    </submittedName>
</protein>
<dbReference type="Gene3D" id="1.20.120.20">
    <property type="entry name" value="Apolipoprotein"/>
    <property type="match status" value="1"/>
</dbReference>
<gene>
    <name evidence="2" type="ORF">A3H02_00640</name>
</gene>
<evidence type="ECO:0000256" key="1">
    <source>
        <dbReference type="SAM" id="Coils"/>
    </source>
</evidence>
<comment type="caution">
    <text evidence="2">The sequence shown here is derived from an EMBL/GenBank/DDBJ whole genome shotgun (WGS) entry which is preliminary data.</text>
</comment>
<feature type="coiled-coil region" evidence="1">
    <location>
        <begin position="49"/>
        <end position="205"/>
    </location>
</feature>
<reference evidence="2 3" key="1">
    <citation type="journal article" date="2016" name="Nat. Commun.">
        <title>Thousands of microbial genomes shed light on interconnected biogeochemical processes in an aquifer system.</title>
        <authorList>
            <person name="Anantharaman K."/>
            <person name="Brown C.T."/>
            <person name="Hug L.A."/>
            <person name="Sharon I."/>
            <person name="Castelle C.J."/>
            <person name="Probst A.J."/>
            <person name="Thomas B.C."/>
            <person name="Singh A."/>
            <person name="Wilkins M.J."/>
            <person name="Karaoz U."/>
            <person name="Brodie E.L."/>
            <person name="Williams K.H."/>
            <person name="Hubbard S.S."/>
            <person name="Banfield J.F."/>
        </authorList>
    </citation>
    <scope>NUCLEOTIDE SEQUENCE [LARGE SCALE GENOMIC DNA]</scope>
</reference>
<dbReference type="EMBL" id="MHMS01000008">
    <property type="protein sequence ID" value="OGZ32407.1"/>
    <property type="molecule type" value="Genomic_DNA"/>
</dbReference>
<dbReference type="Proteomes" id="UP000176787">
    <property type="component" value="Unassembled WGS sequence"/>
</dbReference>